<feature type="compositionally biased region" description="Pro residues" evidence="1">
    <location>
        <begin position="454"/>
        <end position="470"/>
    </location>
</feature>
<dbReference type="PANTHER" id="PTHR40467:SF1">
    <property type="match status" value="1"/>
</dbReference>
<feature type="transmembrane region" description="Helical" evidence="2">
    <location>
        <begin position="681"/>
        <end position="699"/>
    </location>
</feature>
<keyword evidence="2" id="KW-0472">Membrane</keyword>
<evidence type="ECO:0000313" key="4">
    <source>
        <dbReference type="Proteomes" id="UP000077521"/>
    </source>
</evidence>
<keyword evidence="2" id="KW-0812">Transmembrane</keyword>
<evidence type="ECO:0000256" key="1">
    <source>
        <dbReference type="SAM" id="MobiDB-lite"/>
    </source>
</evidence>
<keyword evidence="4" id="KW-1185">Reference proteome</keyword>
<comment type="caution">
    <text evidence="3">The sequence shown here is derived from an EMBL/GenBank/DDBJ whole genome shotgun (WGS) entry which is preliminary data.</text>
</comment>
<feature type="region of interest" description="Disordered" evidence="1">
    <location>
        <begin position="66"/>
        <end position="117"/>
    </location>
</feature>
<feature type="transmembrane region" description="Helical" evidence="2">
    <location>
        <begin position="614"/>
        <end position="634"/>
    </location>
</feature>
<feature type="compositionally biased region" description="Gly residues" evidence="1">
    <location>
        <begin position="193"/>
        <end position="210"/>
    </location>
</feature>
<evidence type="ECO:0000313" key="3">
    <source>
        <dbReference type="EMBL" id="KAE8260957.1"/>
    </source>
</evidence>
<feature type="transmembrane region" description="Helical" evidence="2">
    <location>
        <begin position="513"/>
        <end position="533"/>
    </location>
</feature>
<proteinExistence type="predicted"/>
<feature type="transmembrane region" description="Helical" evidence="2">
    <location>
        <begin position="562"/>
        <end position="582"/>
    </location>
</feature>
<reference evidence="3" key="2">
    <citation type="journal article" date="2019" name="IMA Fungus">
        <title>Genome sequencing and comparison of five Tilletia species to identify candidate genes for the detection of regulated species infecting wheat.</title>
        <authorList>
            <person name="Nguyen H.D.T."/>
            <person name="Sultana T."/>
            <person name="Kesanakurti P."/>
            <person name="Hambleton S."/>
        </authorList>
    </citation>
    <scope>NUCLEOTIDE SEQUENCE</scope>
    <source>
        <strain evidence="3">DAOMC 236416</strain>
    </source>
</reference>
<dbReference type="EMBL" id="LWDF02000001">
    <property type="protein sequence ID" value="KAE8260957.1"/>
    <property type="molecule type" value="Genomic_DNA"/>
</dbReference>
<accession>A0A8T8TK72</accession>
<dbReference type="PANTHER" id="PTHR40467">
    <property type="match status" value="1"/>
</dbReference>
<organism evidence="3 4">
    <name type="scientific">Tilletia indica</name>
    <dbReference type="NCBI Taxonomy" id="43049"/>
    <lineage>
        <taxon>Eukaryota</taxon>
        <taxon>Fungi</taxon>
        <taxon>Dikarya</taxon>
        <taxon>Basidiomycota</taxon>
        <taxon>Ustilaginomycotina</taxon>
        <taxon>Exobasidiomycetes</taxon>
        <taxon>Tilletiales</taxon>
        <taxon>Tilletiaceae</taxon>
        <taxon>Tilletia</taxon>
    </lineage>
</organism>
<feature type="compositionally biased region" description="Low complexity" evidence="1">
    <location>
        <begin position="23"/>
        <end position="37"/>
    </location>
</feature>
<dbReference type="AlphaFoldDB" id="A0A8T8TK72"/>
<feature type="transmembrane region" description="Helical" evidence="2">
    <location>
        <begin position="711"/>
        <end position="729"/>
    </location>
</feature>
<feature type="transmembrane region" description="Helical" evidence="2">
    <location>
        <begin position="654"/>
        <end position="674"/>
    </location>
</feature>
<protein>
    <submittedName>
        <fullName evidence="3">Uncharacterized protein</fullName>
    </submittedName>
</protein>
<reference evidence="3" key="1">
    <citation type="submission" date="2016-04" db="EMBL/GenBank/DDBJ databases">
        <authorList>
            <person name="Nguyen H.D."/>
            <person name="Samba Siva P."/>
            <person name="Cullis J."/>
            <person name="Levesque C.A."/>
            <person name="Hambleton S."/>
        </authorList>
    </citation>
    <scope>NUCLEOTIDE SEQUENCE</scope>
    <source>
        <strain evidence="3">DAOMC 236416</strain>
    </source>
</reference>
<gene>
    <name evidence="3" type="ORF">A4X13_0g45</name>
</gene>
<feature type="region of interest" description="Disordered" evidence="1">
    <location>
        <begin position="430"/>
        <end position="470"/>
    </location>
</feature>
<feature type="region of interest" description="Disordered" evidence="1">
    <location>
        <begin position="193"/>
        <end position="263"/>
    </location>
</feature>
<feature type="compositionally biased region" description="Polar residues" evidence="1">
    <location>
        <begin position="430"/>
        <end position="441"/>
    </location>
</feature>
<keyword evidence="2" id="KW-1133">Transmembrane helix</keyword>
<evidence type="ECO:0000256" key="2">
    <source>
        <dbReference type="SAM" id="Phobius"/>
    </source>
</evidence>
<dbReference type="Proteomes" id="UP000077521">
    <property type="component" value="Unassembled WGS sequence"/>
</dbReference>
<sequence>METDPLLSDSEEAAPPQRHQPTARRPNAIAAAEASNNVPNRARSPLRLPAALVSPRALFAALPNASASSSSGLGLSNGQPDFNSGPPAPIARPTSPGIAHPGQHPRRRGRGGDKHASSLQTLRNNALPVGNQRLLFFPGAVASTANPPGRVNRARQTTQYGAGDADYSPSPSPPLSPGFGALGWGNFGGHGAGNGNGRGGAGGGGGGGLLEQGVRRGFRPPGKQRATSPDRLNGNDILTNPLLSASGQGTSFAHTNGGNRDGRQRISWTRTLFRPTPDQVERWLDSWLKRWSILAIIPALVVWIWCAVPFPHSDPDSVGTPWCDPKSHPGEVLPPWCRDQDNASSVLVLESAKSAGSRPSWADSIVPLPDSSEALRNAYALTSASGDYAAQKQPYQHRPQLAEFVARLHTPSSYLASLVEGRWRTGSPSKMVTVAKNSGSTDPVDRLPAKGPHSEPPASDPAAGPPPTSPPSTVDSNFLFFLLFYYGIYVAVALIYITQLFSLYRLNWWPKALGARTSYTFFWVSTIIVGWAIHRWDPFGTEERHRKHRGEGDDIQWQRKTLWVLLAFVAMAMPAVVCLTGLRRSGRQAYRHSLTDMQKTFLERQLTMRIPSSYIRFLWFISSILLALMALLAGQGYASVYLSTLPHTSFEGTAYVTFWMTTVNCMALASHWILEEKVRSRALVFVFKYYYFLVYFIFYRNLFARLRSFDQFALIQLLSSFWVCIWYPFSMSGFCHRIVQYFNPEPKSWEEYVEAVGLAFYLRNLAQNTTMIAFLGWVSILHFGNNQQLYPFFAFADKNDPYNYQLTMLGSLAIWASELFTSFVAREICKWAFHVDVTALGLDEMRAYPEIVPTCVWSTIHVLMDMLFFLIKLNFH</sequence>
<feature type="compositionally biased region" description="Low complexity" evidence="1">
    <location>
        <begin position="66"/>
        <end position="78"/>
    </location>
</feature>
<feature type="region of interest" description="Disordered" evidence="1">
    <location>
        <begin position="1"/>
        <end position="43"/>
    </location>
</feature>
<dbReference type="InterPro" id="IPR039966">
    <property type="entry name" value="C553.12c"/>
</dbReference>
<feature type="compositionally biased region" description="Polar residues" evidence="1">
    <location>
        <begin position="236"/>
        <end position="258"/>
    </location>
</feature>
<name>A0A8T8TK72_9BASI</name>
<feature type="transmembrane region" description="Helical" evidence="2">
    <location>
        <begin position="478"/>
        <end position="501"/>
    </location>
</feature>